<dbReference type="RefSeq" id="XP_070902520.1">
    <property type="nucleotide sequence ID" value="XM_071037682.1"/>
</dbReference>
<comment type="caution">
    <text evidence="2">The sequence shown here is derived from an EMBL/GenBank/DDBJ whole genome shotgun (WGS) entry which is preliminary data.</text>
</comment>
<feature type="transmembrane region" description="Helical" evidence="1">
    <location>
        <begin position="46"/>
        <end position="64"/>
    </location>
</feature>
<accession>A0ABR4KYL1</accession>
<dbReference type="EMBL" id="JBFXLR010000008">
    <property type="protein sequence ID" value="KAL2856362.1"/>
    <property type="molecule type" value="Genomic_DNA"/>
</dbReference>
<keyword evidence="1" id="KW-0812">Transmembrane</keyword>
<keyword evidence="3" id="KW-1185">Reference proteome</keyword>
<dbReference type="Proteomes" id="UP001610444">
    <property type="component" value="Unassembled WGS sequence"/>
</dbReference>
<organism evidence="2 3">
    <name type="scientific">Aspergillus pseudodeflectus</name>
    <dbReference type="NCBI Taxonomy" id="176178"/>
    <lineage>
        <taxon>Eukaryota</taxon>
        <taxon>Fungi</taxon>
        <taxon>Dikarya</taxon>
        <taxon>Ascomycota</taxon>
        <taxon>Pezizomycotina</taxon>
        <taxon>Eurotiomycetes</taxon>
        <taxon>Eurotiomycetidae</taxon>
        <taxon>Eurotiales</taxon>
        <taxon>Aspergillaceae</taxon>
        <taxon>Aspergillus</taxon>
        <taxon>Aspergillus subgen. Nidulantes</taxon>
    </lineage>
</organism>
<reference evidence="2 3" key="1">
    <citation type="submission" date="2024-07" db="EMBL/GenBank/DDBJ databases">
        <title>Section-level genome sequencing and comparative genomics of Aspergillus sections Usti and Cavernicolus.</title>
        <authorList>
            <consortium name="Lawrence Berkeley National Laboratory"/>
            <person name="Nybo J.L."/>
            <person name="Vesth T.C."/>
            <person name="Theobald S."/>
            <person name="Frisvad J.C."/>
            <person name="Larsen T.O."/>
            <person name="Kjaerboelling I."/>
            <person name="Rothschild-Mancinelli K."/>
            <person name="Lyhne E.K."/>
            <person name="Kogle M.E."/>
            <person name="Barry K."/>
            <person name="Clum A."/>
            <person name="Na H."/>
            <person name="Ledsgaard L."/>
            <person name="Lin J."/>
            <person name="Lipzen A."/>
            <person name="Kuo A."/>
            <person name="Riley R."/>
            <person name="Mondo S."/>
            <person name="LaButti K."/>
            <person name="Haridas S."/>
            <person name="Pangalinan J."/>
            <person name="Salamov A.A."/>
            <person name="Simmons B.A."/>
            <person name="Magnuson J.K."/>
            <person name="Chen J."/>
            <person name="Drula E."/>
            <person name="Henrissat B."/>
            <person name="Wiebenga A."/>
            <person name="Lubbers R.J."/>
            <person name="Gomes A.C."/>
            <person name="Macurrencykelacurrency M.R."/>
            <person name="Stajich J."/>
            <person name="Grigoriev I.V."/>
            <person name="Mortensen U.H."/>
            <person name="De vries R.P."/>
            <person name="Baker S.E."/>
            <person name="Andersen M.R."/>
        </authorList>
    </citation>
    <scope>NUCLEOTIDE SEQUENCE [LARGE SCALE GENOMIC DNA]</scope>
    <source>
        <strain evidence="2 3">CBS 756.74</strain>
    </source>
</reference>
<gene>
    <name evidence="2" type="ORF">BJX68DRAFT_207845</name>
</gene>
<protein>
    <submittedName>
        <fullName evidence="2">Uncharacterized protein</fullName>
    </submittedName>
</protein>
<dbReference type="GeneID" id="98152846"/>
<sequence>MPNDPICHLQHNGLFYLHLDCRPSSIAMISSNARASTPTAPHRLNIYSGEILVILLLAGVVEYLQYQQKNH</sequence>
<proteinExistence type="predicted"/>
<keyword evidence="1" id="KW-0472">Membrane</keyword>
<evidence type="ECO:0000313" key="3">
    <source>
        <dbReference type="Proteomes" id="UP001610444"/>
    </source>
</evidence>
<keyword evidence="1" id="KW-1133">Transmembrane helix</keyword>
<evidence type="ECO:0000313" key="2">
    <source>
        <dbReference type="EMBL" id="KAL2856362.1"/>
    </source>
</evidence>
<name>A0ABR4KYL1_9EURO</name>
<evidence type="ECO:0000256" key="1">
    <source>
        <dbReference type="SAM" id="Phobius"/>
    </source>
</evidence>